<keyword evidence="2" id="KW-0472">Membrane</keyword>
<proteinExistence type="predicted"/>
<evidence type="ECO:0000259" key="3">
    <source>
        <dbReference type="PROSITE" id="PS50853"/>
    </source>
</evidence>
<dbReference type="GO" id="GO:0016020">
    <property type="term" value="C:membrane"/>
    <property type="evidence" value="ECO:0007669"/>
    <property type="project" value="UniProtKB-SubCell"/>
</dbReference>
<dbReference type="CDD" id="cd00063">
    <property type="entry name" value="FN3"/>
    <property type="match status" value="1"/>
</dbReference>
<feature type="domain" description="Fibronectin type-III" evidence="3">
    <location>
        <begin position="24"/>
        <end position="133"/>
    </location>
</feature>
<feature type="region of interest" description="Disordered" evidence="1">
    <location>
        <begin position="390"/>
        <end position="417"/>
    </location>
</feature>
<dbReference type="Gene3D" id="2.60.40.10">
    <property type="entry name" value="Immunoglobulins"/>
    <property type="match status" value="2"/>
</dbReference>
<evidence type="ECO:0000313" key="5">
    <source>
        <dbReference type="Proteomes" id="UP000245119"/>
    </source>
</evidence>
<dbReference type="EMBL" id="PZQS01000004">
    <property type="protein sequence ID" value="PVD32357.1"/>
    <property type="molecule type" value="Genomic_DNA"/>
</dbReference>
<accession>A0A2T7PG05</accession>
<comment type="caution">
    <text evidence="4">The sequence shown here is derived from an EMBL/GenBank/DDBJ whole genome shotgun (WGS) entry which is preliminary data.</text>
</comment>
<dbReference type="PROSITE" id="PS50853">
    <property type="entry name" value="FN3"/>
    <property type="match status" value="2"/>
</dbReference>
<dbReference type="Proteomes" id="UP000245119">
    <property type="component" value="Linkage Group LG4"/>
</dbReference>
<feature type="domain" description="Fibronectin type-III" evidence="3">
    <location>
        <begin position="134"/>
        <end position="241"/>
    </location>
</feature>
<dbReference type="STRING" id="400727.A0A2T7PG05"/>
<evidence type="ECO:0000313" key="4">
    <source>
        <dbReference type="EMBL" id="PVD32357.1"/>
    </source>
</evidence>
<protein>
    <recommendedName>
        <fullName evidence="3">Fibronectin type-III domain-containing protein</fullName>
    </recommendedName>
</protein>
<organism evidence="4 5">
    <name type="scientific">Pomacea canaliculata</name>
    <name type="common">Golden apple snail</name>
    <dbReference type="NCBI Taxonomy" id="400727"/>
    <lineage>
        <taxon>Eukaryota</taxon>
        <taxon>Metazoa</taxon>
        <taxon>Spiralia</taxon>
        <taxon>Lophotrochozoa</taxon>
        <taxon>Mollusca</taxon>
        <taxon>Gastropoda</taxon>
        <taxon>Caenogastropoda</taxon>
        <taxon>Architaenioglossa</taxon>
        <taxon>Ampullarioidea</taxon>
        <taxon>Ampullariidae</taxon>
        <taxon>Pomacea</taxon>
    </lineage>
</organism>
<evidence type="ECO:0000256" key="2">
    <source>
        <dbReference type="SAM" id="Phobius"/>
    </source>
</evidence>
<dbReference type="PANTHER" id="PTHR46957">
    <property type="entry name" value="CYTOKINE RECEPTOR"/>
    <property type="match status" value="1"/>
</dbReference>
<keyword evidence="2" id="KW-1133">Transmembrane helix</keyword>
<dbReference type="PANTHER" id="PTHR46957:SF3">
    <property type="entry name" value="CYTOKINE RECEPTOR"/>
    <property type="match status" value="1"/>
</dbReference>
<name>A0A2T7PG05_POMCA</name>
<dbReference type="OrthoDB" id="9998666at2759"/>
<keyword evidence="2" id="KW-0812">Transmembrane</keyword>
<dbReference type="SMART" id="SM00060">
    <property type="entry name" value="FN3"/>
    <property type="match status" value="3"/>
</dbReference>
<keyword evidence="5" id="KW-1185">Reference proteome</keyword>
<gene>
    <name evidence="4" type="ORF">C0Q70_07790</name>
</gene>
<dbReference type="InterPro" id="IPR036116">
    <property type="entry name" value="FN3_sf"/>
</dbReference>
<dbReference type="InterPro" id="IPR003961">
    <property type="entry name" value="FN3_dom"/>
</dbReference>
<feature type="transmembrane region" description="Helical" evidence="2">
    <location>
        <begin position="353"/>
        <end position="375"/>
    </location>
</feature>
<feature type="compositionally biased region" description="Polar residues" evidence="1">
    <location>
        <begin position="399"/>
        <end position="417"/>
    </location>
</feature>
<dbReference type="InterPro" id="IPR050713">
    <property type="entry name" value="RTP_Phos/Ushers"/>
</dbReference>
<reference evidence="4 5" key="1">
    <citation type="submission" date="2018-04" db="EMBL/GenBank/DDBJ databases">
        <title>The genome of golden apple snail Pomacea canaliculata provides insight into stress tolerance and invasive adaptation.</title>
        <authorList>
            <person name="Liu C."/>
            <person name="Liu B."/>
            <person name="Ren Y."/>
            <person name="Zhang Y."/>
            <person name="Wang H."/>
            <person name="Li S."/>
            <person name="Jiang F."/>
            <person name="Yin L."/>
            <person name="Zhang G."/>
            <person name="Qian W."/>
            <person name="Fan W."/>
        </authorList>
    </citation>
    <scope>NUCLEOTIDE SEQUENCE [LARGE SCALE GENOMIC DNA]</scope>
    <source>
        <strain evidence="4">SZHN2017</strain>
        <tissue evidence="4">Muscle</tissue>
    </source>
</reference>
<dbReference type="SUPFAM" id="SSF49265">
    <property type="entry name" value="Fibronectin type III"/>
    <property type="match status" value="2"/>
</dbReference>
<sequence length="417" mass="44330">MVSSVNSAGTASSQWARVTTRQAPPAALDAPVILSVTTTTITVLITPPAQPNGVVKLYNVLVDGEVISVLKTLKSGSNLFGVLFTGSFRLDPSADGGRCCALFPFTSYTVQVQACTSGGCTNSSGVTVRTTAAKPSGLKPIVVVETNSSAMALAWTYPSSSNGVILRFVVYRRLACPLAEQPFSQPACVPGDAQEVYRGLDTILTTSGLASYTAYEFLLQAENELGSVDLPVWVRAVTAPAAPQYVKAPVLTKNGTLAVVDWTQSFALNGRLRDYVLSADGEVVSKTISSVGGVERLTKDKTITFIIQAVTVVGQAQSPPIIFDPNAANNTGVTNPTPTASPTTDENTFYKEVWFIIVIVIVGLLIIAIIIAICFRRSYNQQPYIRERLPLEPHRPSDHVTSTSSTLEMAASSTGFV</sequence>
<evidence type="ECO:0000256" key="1">
    <source>
        <dbReference type="SAM" id="MobiDB-lite"/>
    </source>
</evidence>
<dbReference type="InterPro" id="IPR013783">
    <property type="entry name" value="Ig-like_fold"/>
</dbReference>
<dbReference type="AlphaFoldDB" id="A0A2T7PG05"/>